<reference evidence="3" key="1">
    <citation type="journal article" date="2023" name="Plant J.">
        <title>The genome of the king protea, Protea cynaroides.</title>
        <authorList>
            <person name="Chang J."/>
            <person name="Duong T.A."/>
            <person name="Schoeman C."/>
            <person name="Ma X."/>
            <person name="Roodt D."/>
            <person name="Barker N."/>
            <person name="Li Z."/>
            <person name="Van de Peer Y."/>
            <person name="Mizrachi E."/>
        </authorList>
    </citation>
    <scope>NUCLEOTIDE SEQUENCE</scope>
    <source>
        <tissue evidence="3">Young leaves</tissue>
    </source>
</reference>
<dbReference type="PANTHER" id="PTHR47926:SF460">
    <property type="entry name" value="OS01G0815900 PROTEIN"/>
    <property type="match status" value="1"/>
</dbReference>
<comment type="caution">
    <text evidence="3">The sequence shown here is derived from an EMBL/GenBank/DDBJ whole genome shotgun (WGS) entry which is preliminary data.</text>
</comment>
<dbReference type="OrthoDB" id="1879205at2759"/>
<dbReference type="PANTHER" id="PTHR47926">
    <property type="entry name" value="PENTATRICOPEPTIDE REPEAT-CONTAINING PROTEIN"/>
    <property type="match status" value="1"/>
</dbReference>
<dbReference type="FunFam" id="1.25.40.10:FF:001213">
    <property type="entry name" value="Pentatricopeptide repeat-containing protein, mitochondrial"/>
    <property type="match status" value="1"/>
</dbReference>
<dbReference type="InterPro" id="IPR046848">
    <property type="entry name" value="E_motif"/>
</dbReference>
<dbReference type="Gene3D" id="1.25.40.10">
    <property type="entry name" value="Tetratricopeptide repeat domain"/>
    <property type="match status" value="3"/>
</dbReference>
<evidence type="ECO:0008006" key="5">
    <source>
        <dbReference type="Google" id="ProtNLM"/>
    </source>
</evidence>
<dbReference type="NCBIfam" id="TIGR00756">
    <property type="entry name" value="PPR"/>
    <property type="match status" value="3"/>
</dbReference>
<dbReference type="Proteomes" id="UP001141806">
    <property type="component" value="Unassembled WGS sequence"/>
</dbReference>
<proteinExistence type="predicted"/>
<dbReference type="Pfam" id="PF01535">
    <property type="entry name" value="PPR"/>
    <property type="match status" value="5"/>
</dbReference>
<dbReference type="InterPro" id="IPR002885">
    <property type="entry name" value="PPR_rpt"/>
</dbReference>
<protein>
    <recommendedName>
        <fullName evidence="5">Pentatricopeptide repeat-containing protein</fullName>
    </recommendedName>
</protein>
<dbReference type="GO" id="GO:0009451">
    <property type="term" value="P:RNA modification"/>
    <property type="evidence" value="ECO:0007669"/>
    <property type="project" value="InterPro"/>
</dbReference>
<evidence type="ECO:0000313" key="3">
    <source>
        <dbReference type="EMBL" id="KAJ4959443.1"/>
    </source>
</evidence>
<feature type="repeat" description="PPR" evidence="2">
    <location>
        <begin position="187"/>
        <end position="217"/>
    </location>
</feature>
<dbReference type="PROSITE" id="PS51375">
    <property type="entry name" value="PPR"/>
    <property type="match status" value="3"/>
</dbReference>
<evidence type="ECO:0000256" key="2">
    <source>
        <dbReference type="PROSITE-ProRule" id="PRU00708"/>
    </source>
</evidence>
<dbReference type="GO" id="GO:0003723">
    <property type="term" value="F:RNA binding"/>
    <property type="evidence" value="ECO:0007669"/>
    <property type="project" value="InterPro"/>
</dbReference>
<dbReference type="FunFam" id="1.25.40.10:FF:000348">
    <property type="entry name" value="Pentatricopeptide repeat-containing protein chloroplastic"/>
    <property type="match status" value="1"/>
</dbReference>
<organism evidence="3 4">
    <name type="scientific">Protea cynaroides</name>
    <dbReference type="NCBI Taxonomy" id="273540"/>
    <lineage>
        <taxon>Eukaryota</taxon>
        <taxon>Viridiplantae</taxon>
        <taxon>Streptophyta</taxon>
        <taxon>Embryophyta</taxon>
        <taxon>Tracheophyta</taxon>
        <taxon>Spermatophyta</taxon>
        <taxon>Magnoliopsida</taxon>
        <taxon>Proteales</taxon>
        <taxon>Proteaceae</taxon>
        <taxon>Protea</taxon>
    </lineage>
</organism>
<dbReference type="EMBL" id="JAMYWD010000010">
    <property type="protein sequence ID" value="KAJ4959443.1"/>
    <property type="molecule type" value="Genomic_DNA"/>
</dbReference>
<evidence type="ECO:0000313" key="4">
    <source>
        <dbReference type="Proteomes" id="UP001141806"/>
    </source>
</evidence>
<dbReference type="InterPro" id="IPR011990">
    <property type="entry name" value="TPR-like_helical_dom_sf"/>
</dbReference>
<evidence type="ECO:0000256" key="1">
    <source>
        <dbReference type="ARBA" id="ARBA00022737"/>
    </source>
</evidence>
<feature type="repeat" description="PPR" evidence="2">
    <location>
        <begin position="323"/>
        <end position="357"/>
    </location>
</feature>
<dbReference type="Pfam" id="PF13041">
    <property type="entry name" value="PPR_2"/>
    <property type="match status" value="1"/>
</dbReference>
<keyword evidence="4" id="KW-1185">Reference proteome</keyword>
<dbReference type="InterPro" id="IPR046960">
    <property type="entry name" value="PPR_At4g14850-like_plant"/>
</dbReference>
<name>A0A9Q0H4H0_9MAGN</name>
<accession>A0A9Q0H4H0</accession>
<sequence>MSCLKSSNRVMLIACSSTSSFIAPLILSSKQSTETHPKASHPDQRQLLSLLTKHPTRCHSLQIHSKLIATGFHRCRVDSAGMLIWNTLLREYSLGPFPEEALKLYKQVLEVWAASSYPRPDSFTYSFLLKACANLDQPIKGNQVHAHVIKVGYEFHVYVQTALVNLYTACGCLIDAKRVFDEMPDRNLVTWNVMISGLVKWGEIGMAQSLFDNMLNRTVISWTCMIDGYTRINQPMEALHLFTRMLIDDGIKPTEITILAILPSISNLGALEICQSIHSYTEKAGYNAFDIRVTNSFIAAYAKCGCIGSAFKVFENISTEKRNLVSWTSIISAFAMHGMATEAVDWFEKMEQMGLSPNEVTFLSLFNACSHGGLVEEGLDFYSKMVNRYQILPNIKHYGCLVDMLGRSGKLEEAEKMVMQIPTEIVNVIIWRTLLGACNFHGNVEIGERVMRKVLEMEREYSGDYVLLSNIFSSVGRFEDAESVRRSMDERDVLKIPGFSLHIL</sequence>
<gene>
    <name evidence="3" type="ORF">NE237_026554</name>
</gene>
<dbReference type="Pfam" id="PF20431">
    <property type="entry name" value="E_motif"/>
    <property type="match status" value="1"/>
</dbReference>
<keyword evidence="1" id="KW-0677">Repeat</keyword>
<feature type="repeat" description="PPR" evidence="2">
    <location>
        <begin position="218"/>
        <end position="253"/>
    </location>
</feature>
<dbReference type="AlphaFoldDB" id="A0A9Q0H4H0"/>